<name>A0AAE0I758_9PEZI</name>
<organism evidence="2 3">
    <name type="scientific">Cercophora scortea</name>
    <dbReference type="NCBI Taxonomy" id="314031"/>
    <lineage>
        <taxon>Eukaryota</taxon>
        <taxon>Fungi</taxon>
        <taxon>Dikarya</taxon>
        <taxon>Ascomycota</taxon>
        <taxon>Pezizomycotina</taxon>
        <taxon>Sordariomycetes</taxon>
        <taxon>Sordariomycetidae</taxon>
        <taxon>Sordariales</taxon>
        <taxon>Lasiosphaeriaceae</taxon>
        <taxon>Cercophora</taxon>
    </lineage>
</organism>
<evidence type="ECO:0000256" key="1">
    <source>
        <dbReference type="SAM" id="MobiDB-lite"/>
    </source>
</evidence>
<comment type="caution">
    <text evidence="2">The sequence shown here is derived from an EMBL/GenBank/DDBJ whole genome shotgun (WGS) entry which is preliminary data.</text>
</comment>
<dbReference type="PANTHER" id="PTHR38166">
    <property type="entry name" value="C2H2-TYPE DOMAIN-CONTAINING PROTEIN-RELATED"/>
    <property type="match status" value="1"/>
</dbReference>
<feature type="region of interest" description="Disordered" evidence="1">
    <location>
        <begin position="272"/>
        <end position="317"/>
    </location>
</feature>
<proteinExistence type="predicted"/>
<evidence type="ECO:0000313" key="3">
    <source>
        <dbReference type="Proteomes" id="UP001286456"/>
    </source>
</evidence>
<gene>
    <name evidence="2" type="ORF">B0T19DRAFT_271635</name>
</gene>
<feature type="region of interest" description="Disordered" evidence="1">
    <location>
        <begin position="1"/>
        <end position="42"/>
    </location>
</feature>
<dbReference type="Proteomes" id="UP001286456">
    <property type="component" value="Unassembled WGS sequence"/>
</dbReference>
<evidence type="ECO:0000313" key="2">
    <source>
        <dbReference type="EMBL" id="KAK3319778.1"/>
    </source>
</evidence>
<dbReference type="PANTHER" id="PTHR38166:SF1">
    <property type="entry name" value="C2H2-TYPE DOMAIN-CONTAINING PROTEIN"/>
    <property type="match status" value="1"/>
</dbReference>
<keyword evidence="3" id="KW-1185">Reference proteome</keyword>
<feature type="compositionally biased region" description="Low complexity" evidence="1">
    <location>
        <begin position="1"/>
        <end position="13"/>
    </location>
</feature>
<feature type="compositionally biased region" description="Polar residues" evidence="1">
    <location>
        <begin position="282"/>
        <end position="312"/>
    </location>
</feature>
<reference evidence="2" key="1">
    <citation type="journal article" date="2023" name="Mol. Phylogenet. Evol.">
        <title>Genome-scale phylogeny and comparative genomics of the fungal order Sordariales.</title>
        <authorList>
            <person name="Hensen N."/>
            <person name="Bonometti L."/>
            <person name="Westerberg I."/>
            <person name="Brannstrom I.O."/>
            <person name="Guillou S."/>
            <person name="Cros-Aarteil S."/>
            <person name="Calhoun S."/>
            <person name="Haridas S."/>
            <person name="Kuo A."/>
            <person name="Mondo S."/>
            <person name="Pangilinan J."/>
            <person name="Riley R."/>
            <person name="LaButti K."/>
            <person name="Andreopoulos B."/>
            <person name="Lipzen A."/>
            <person name="Chen C."/>
            <person name="Yan M."/>
            <person name="Daum C."/>
            <person name="Ng V."/>
            <person name="Clum A."/>
            <person name="Steindorff A."/>
            <person name="Ohm R.A."/>
            <person name="Martin F."/>
            <person name="Silar P."/>
            <person name="Natvig D.O."/>
            <person name="Lalanne C."/>
            <person name="Gautier V."/>
            <person name="Ament-Velasquez S.L."/>
            <person name="Kruys A."/>
            <person name="Hutchinson M.I."/>
            <person name="Powell A.J."/>
            <person name="Barry K."/>
            <person name="Miller A.N."/>
            <person name="Grigoriev I.V."/>
            <person name="Debuchy R."/>
            <person name="Gladieux P."/>
            <person name="Hiltunen Thoren M."/>
            <person name="Johannesson H."/>
        </authorList>
    </citation>
    <scope>NUCLEOTIDE SEQUENCE</scope>
    <source>
        <strain evidence="2">SMH4131-1</strain>
    </source>
</reference>
<dbReference type="AlphaFoldDB" id="A0AAE0I758"/>
<evidence type="ECO:0008006" key="4">
    <source>
        <dbReference type="Google" id="ProtNLM"/>
    </source>
</evidence>
<dbReference type="EMBL" id="JAUEPO010000006">
    <property type="protein sequence ID" value="KAK3319778.1"/>
    <property type="molecule type" value="Genomic_DNA"/>
</dbReference>
<protein>
    <recommendedName>
        <fullName evidence="4">C2H2-type domain-containing protein</fullName>
    </recommendedName>
</protein>
<accession>A0AAE0I758</accession>
<sequence>MTTPSVPTSGPTPLFNQDQTQEPNLKKRKLGMEHPPSTGKLDHKRLLACPYHRADPERYQECRNKRFATMNHLYMHIRDRVHCPPLHCPTCYMLFPTGSTVEKAGKLRPAEARKEHIRKKECQKGTRPPAWDELGFPTEEQLLMLAKSPLGQTLDPGSVVARQWYFLRNVLFPDSATKVGEHLVYYSGTPQSEFLTNKRRSFEPRVKLYAANLKAIGLEGQGTEEAIERLLDQLLQDFITHATHKPGAPHPSPAAGASAALALQAAPVPVNVGVDVPPPPGLSTTRTRSSWPDPTSIPTADPTNVYTSSQAPDLSLPDMNGSDTWAFSNEFSSDVMGDGLFAEALKMTFYEDTYSSLP</sequence>
<feature type="compositionally biased region" description="Polar residues" evidence="1">
    <location>
        <begin position="14"/>
        <end position="23"/>
    </location>
</feature>
<reference evidence="2" key="2">
    <citation type="submission" date="2023-06" db="EMBL/GenBank/DDBJ databases">
        <authorList>
            <consortium name="Lawrence Berkeley National Laboratory"/>
            <person name="Haridas S."/>
            <person name="Hensen N."/>
            <person name="Bonometti L."/>
            <person name="Westerberg I."/>
            <person name="Brannstrom I.O."/>
            <person name="Guillou S."/>
            <person name="Cros-Aarteil S."/>
            <person name="Calhoun S."/>
            <person name="Kuo A."/>
            <person name="Mondo S."/>
            <person name="Pangilinan J."/>
            <person name="Riley R."/>
            <person name="Labutti K."/>
            <person name="Andreopoulos B."/>
            <person name="Lipzen A."/>
            <person name="Chen C."/>
            <person name="Yanf M."/>
            <person name="Daum C."/>
            <person name="Ng V."/>
            <person name="Clum A."/>
            <person name="Steindorff A."/>
            <person name="Ohm R."/>
            <person name="Martin F."/>
            <person name="Silar P."/>
            <person name="Natvig D."/>
            <person name="Lalanne C."/>
            <person name="Gautier V."/>
            <person name="Ament-Velasquez S.L."/>
            <person name="Kruys A."/>
            <person name="Hutchinson M.I."/>
            <person name="Powell A.J."/>
            <person name="Barry K."/>
            <person name="Miller A.N."/>
            <person name="Grigoriev I.V."/>
            <person name="Debuchy R."/>
            <person name="Gladieux P."/>
            <person name="Thoren M.H."/>
            <person name="Johannesson H."/>
        </authorList>
    </citation>
    <scope>NUCLEOTIDE SEQUENCE</scope>
    <source>
        <strain evidence="2">SMH4131-1</strain>
    </source>
</reference>